<reference evidence="11 12" key="1">
    <citation type="submission" date="2019-11" db="EMBL/GenBank/DDBJ databases">
        <title>Type strains purchased from KCTC, JCM and DSMZ.</title>
        <authorList>
            <person name="Lu H."/>
        </authorList>
    </citation>
    <scope>NUCLEOTIDE SEQUENCE [LARGE SCALE GENOMIC DNA]</scope>
    <source>
        <strain evidence="11 12">JCM 31587</strain>
    </source>
</reference>
<keyword evidence="10" id="KW-1006">Bacterial flagellum protein export</keyword>
<dbReference type="EMBL" id="WNKX01000016">
    <property type="protein sequence ID" value="MTW12724.1"/>
    <property type="molecule type" value="Genomic_DNA"/>
</dbReference>
<evidence type="ECO:0000256" key="2">
    <source>
        <dbReference type="ARBA" id="ARBA00010004"/>
    </source>
</evidence>
<evidence type="ECO:0000256" key="6">
    <source>
        <dbReference type="ARBA" id="ARBA00022500"/>
    </source>
</evidence>
<dbReference type="InterPro" id="IPR053716">
    <property type="entry name" value="Flag_assembly_chemotaxis_eff"/>
</dbReference>
<proteinExistence type="inferred from homology"/>
<dbReference type="GO" id="GO:0044781">
    <property type="term" value="P:bacterial-type flagellum organization"/>
    <property type="evidence" value="ECO:0007669"/>
    <property type="project" value="UniProtKB-KW"/>
</dbReference>
<dbReference type="NCBIfam" id="TIGR02473">
    <property type="entry name" value="flagell_FliJ"/>
    <property type="match status" value="1"/>
</dbReference>
<gene>
    <name evidence="11" type="primary">fliJ</name>
    <name evidence="11" type="ORF">GM658_19125</name>
</gene>
<keyword evidence="5" id="KW-1003">Cell membrane</keyword>
<dbReference type="InterPro" id="IPR012823">
    <property type="entry name" value="Flagell_FliJ"/>
</dbReference>
<dbReference type="AlphaFoldDB" id="A0A6L6QKW1"/>
<comment type="subcellular location">
    <subcellularLocation>
        <location evidence="1">Cell membrane</location>
        <topology evidence="1">Peripheral membrane protein</topology>
        <orientation evidence="1">Cytoplasmic side</orientation>
    </subcellularLocation>
</comment>
<evidence type="ECO:0000256" key="5">
    <source>
        <dbReference type="ARBA" id="ARBA00022475"/>
    </source>
</evidence>
<dbReference type="GO" id="GO:0005886">
    <property type="term" value="C:plasma membrane"/>
    <property type="evidence" value="ECO:0007669"/>
    <property type="project" value="UniProtKB-SubCell"/>
</dbReference>
<keyword evidence="12" id="KW-1185">Reference proteome</keyword>
<protein>
    <recommendedName>
        <fullName evidence="3">Flagellar FliJ protein</fullName>
    </recommendedName>
</protein>
<dbReference type="Gene3D" id="1.10.287.1700">
    <property type="match status" value="1"/>
</dbReference>
<keyword evidence="9" id="KW-0472">Membrane</keyword>
<comment type="caution">
    <text evidence="11">The sequence shown here is derived from an EMBL/GenBank/DDBJ whole genome shotgun (WGS) entry which is preliminary data.</text>
</comment>
<name>A0A6L6QKW1_9BURK</name>
<keyword evidence="7" id="KW-1005">Bacterial flagellum biogenesis</keyword>
<evidence type="ECO:0000256" key="10">
    <source>
        <dbReference type="ARBA" id="ARBA00023225"/>
    </source>
</evidence>
<evidence type="ECO:0000313" key="11">
    <source>
        <dbReference type="EMBL" id="MTW12724.1"/>
    </source>
</evidence>
<keyword evidence="6" id="KW-0145">Chemotaxis</keyword>
<evidence type="ECO:0000313" key="12">
    <source>
        <dbReference type="Proteomes" id="UP000472320"/>
    </source>
</evidence>
<dbReference type="Proteomes" id="UP000472320">
    <property type="component" value="Unassembled WGS sequence"/>
</dbReference>
<dbReference type="GO" id="GO:0015031">
    <property type="term" value="P:protein transport"/>
    <property type="evidence" value="ECO:0007669"/>
    <property type="project" value="UniProtKB-KW"/>
</dbReference>
<evidence type="ECO:0000256" key="9">
    <source>
        <dbReference type="ARBA" id="ARBA00023136"/>
    </source>
</evidence>
<evidence type="ECO:0000256" key="8">
    <source>
        <dbReference type="ARBA" id="ARBA00022927"/>
    </source>
</evidence>
<organism evidence="11 12">
    <name type="scientific">Massilia eburnea</name>
    <dbReference type="NCBI Taxonomy" id="1776165"/>
    <lineage>
        <taxon>Bacteria</taxon>
        <taxon>Pseudomonadati</taxon>
        <taxon>Pseudomonadota</taxon>
        <taxon>Betaproteobacteria</taxon>
        <taxon>Burkholderiales</taxon>
        <taxon>Oxalobacteraceae</taxon>
        <taxon>Telluria group</taxon>
        <taxon>Massilia</taxon>
    </lineage>
</organism>
<keyword evidence="11" id="KW-0969">Cilium</keyword>
<evidence type="ECO:0000256" key="7">
    <source>
        <dbReference type="ARBA" id="ARBA00022795"/>
    </source>
</evidence>
<comment type="similarity">
    <text evidence="2">Belongs to the FliJ family.</text>
</comment>
<keyword evidence="11" id="KW-0966">Cell projection</keyword>
<dbReference type="GO" id="GO:0071973">
    <property type="term" value="P:bacterial-type flagellum-dependent cell motility"/>
    <property type="evidence" value="ECO:0007669"/>
    <property type="project" value="InterPro"/>
</dbReference>
<keyword evidence="8" id="KW-0653">Protein transport</keyword>
<sequence>MTNTQHTIRSLSTLVDMRSNEVDRLQSEMAAKESVRERYKKTLDKLTDLYQSSGPSGRLPMALAMNCGDYKQGVMAMADSQRLNLHMHEADMAVSQRALTAAYVKREVLGQVLERHQDAAATAQRAQERKRHDELATQLWYRGHK</sequence>
<evidence type="ECO:0000256" key="1">
    <source>
        <dbReference type="ARBA" id="ARBA00004413"/>
    </source>
</evidence>
<dbReference type="OrthoDB" id="8596394at2"/>
<accession>A0A6L6QKW1</accession>
<evidence type="ECO:0000256" key="3">
    <source>
        <dbReference type="ARBA" id="ARBA00020392"/>
    </source>
</evidence>
<keyword evidence="11" id="KW-0282">Flagellum</keyword>
<dbReference type="GO" id="GO:0006935">
    <property type="term" value="P:chemotaxis"/>
    <property type="evidence" value="ECO:0007669"/>
    <property type="project" value="UniProtKB-KW"/>
</dbReference>
<dbReference type="RefSeq" id="WP_155455655.1">
    <property type="nucleotide sequence ID" value="NZ_WNKX01000016.1"/>
</dbReference>
<evidence type="ECO:0000256" key="4">
    <source>
        <dbReference type="ARBA" id="ARBA00022448"/>
    </source>
</evidence>
<dbReference type="Pfam" id="PF02050">
    <property type="entry name" value="FliJ"/>
    <property type="match status" value="1"/>
</dbReference>
<dbReference type="GO" id="GO:0009288">
    <property type="term" value="C:bacterial-type flagellum"/>
    <property type="evidence" value="ECO:0007669"/>
    <property type="project" value="InterPro"/>
</dbReference>
<keyword evidence="4" id="KW-0813">Transport</keyword>